<proteinExistence type="predicted"/>
<evidence type="ECO:0008006" key="3">
    <source>
        <dbReference type="Google" id="ProtNLM"/>
    </source>
</evidence>
<dbReference type="Proteomes" id="UP001156921">
    <property type="component" value="Unassembled WGS sequence"/>
</dbReference>
<protein>
    <recommendedName>
        <fullName evidence="3">YkgJ family cysteine cluster protein</fullName>
    </recommendedName>
</protein>
<evidence type="ECO:0000313" key="1">
    <source>
        <dbReference type="EMBL" id="GLS01421.1"/>
    </source>
</evidence>
<comment type="caution">
    <text evidence="1">The sequence shown here is derived from an EMBL/GenBank/DDBJ whole genome shotgun (WGS) entry which is preliminary data.</text>
</comment>
<dbReference type="PANTHER" id="PTHR36931">
    <property type="entry name" value="UPF0153 PROTEIN YEIW"/>
    <property type="match status" value="1"/>
</dbReference>
<reference evidence="2" key="1">
    <citation type="journal article" date="2019" name="Int. J. Syst. Evol. Microbiol.">
        <title>The Global Catalogue of Microorganisms (GCM) 10K type strain sequencing project: providing services to taxonomists for standard genome sequencing and annotation.</title>
        <authorList>
            <consortium name="The Broad Institute Genomics Platform"/>
            <consortium name="The Broad Institute Genome Sequencing Center for Infectious Disease"/>
            <person name="Wu L."/>
            <person name="Ma J."/>
        </authorList>
    </citation>
    <scope>NUCLEOTIDE SEQUENCE [LARGE SCALE GENOMIC DNA]</scope>
    <source>
        <strain evidence="2">NBRC 110107</strain>
    </source>
</reference>
<dbReference type="PANTHER" id="PTHR36931:SF1">
    <property type="entry name" value="UPF0153 PROTEIN YEIW"/>
    <property type="match status" value="1"/>
</dbReference>
<dbReference type="RefSeq" id="WP_284222278.1">
    <property type="nucleotide sequence ID" value="NZ_BSOY01000026.1"/>
</dbReference>
<accession>A0ABQ6BLR2</accession>
<gene>
    <name evidence="1" type="ORF">GCM10007859_14350</name>
</gene>
<evidence type="ECO:0000313" key="2">
    <source>
        <dbReference type="Proteomes" id="UP001156921"/>
    </source>
</evidence>
<dbReference type="EMBL" id="BSOY01000026">
    <property type="protein sequence ID" value="GLS01421.1"/>
    <property type="molecule type" value="Genomic_DNA"/>
</dbReference>
<name>A0ABQ6BLR2_9CAUL</name>
<dbReference type="InterPro" id="IPR052572">
    <property type="entry name" value="UPF0153_domain"/>
</dbReference>
<organism evidence="1 2">
    <name type="scientific">Brevundimonas denitrificans</name>
    <dbReference type="NCBI Taxonomy" id="1443434"/>
    <lineage>
        <taxon>Bacteria</taxon>
        <taxon>Pseudomonadati</taxon>
        <taxon>Pseudomonadota</taxon>
        <taxon>Alphaproteobacteria</taxon>
        <taxon>Caulobacterales</taxon>
        <taxon>Caulobacteraceae</taxon>
        <taxon>Brevundimonas</taxon>
    </lineage>
</organism>
<sequence length="149" mass="16214">MREDGAAPVTAPQVTAKSCGDCGLCCKLMGVTALAKPAGKWCRHFSKSAGCAIYAERPGDCRVFNCLWLLTDALDESWKPTVAGFVLHSEQGGGRLVVECDAVRPHDWRREPYQTTLRRWAAAPGQEVLVFAGSRGVRLGDPDTPVRRV</sequence>
<keyword evidence="2" id="KW-1185">Reference proteome</keyword>